<proteinExistence type="predicted"/>
<dbReference type="EMBL" id="MU863906">
    <property type="protein sequence ID" value="KAK4201506.1"/>
    <property type="molecule type" value="Genomic_DNA"/>
</dbReference>
<reference evidence="2" key="2">
    <citation type="submission" date="2023-05" db="EMBL/GenBank/DDBJ databases">
        <authorList>
            <consortium name="Lawrence Berkeley National Laboratory"/>
            <person name="Steindorff A."/>
            <person name="Hensen N."/>
            <person name="Bonometti L."/>
            <person name="Westerberg I."/>
            <person name="Brannstrom I.O."/>
            <person name="Guillou S."/>
            <person name="Cros-Aarteil S."/>
            <person name="Calhoun S."/>
            <person name="Haridas S."/>
            <person name="Kuo A."/>
            <person name="Mondo S."/>
            <person name="Pangilinan J."/>
            <person name="Riley R."/>
            <person name="Labutti K."/>
            <person name="Andreopoulos B."/>
            <person name="Lipzen A."/>
            <person name="Chen C."/>
            <person name="Yanf M."/>
            <person name="Daum C."/>
            <person name="Ng V."/>
            <person name="Clum A."/>
            <person name="Ohm R."/>
            <person name="Martin F."/>
            <person name="Silar P."/>
            <person name="Natvig D."/>
            <person name="Lalanne C."/>
            <person name="Gautier V."/>
            <person name="Ament-Velasquez S.L."/>
            <person name="Kruys A."/>
            <person name="Hutchinson M.I."/>
            <person name="Powell A.J."/>
            <person name="Barry K."/>
            <person name="Miller A.N."/>
            <person name="Grigoriev I.V."/>
            <person name="Debuchy R."/>
            <person name="Gladieux P."/>
            <person name="Thoren M.H."/>
            <person name="Johannesson H."/>
        </authorList>
    </citation>
    <scope>NUCLEOTIDE SEQUENCE</scope>
    <source>
        <strain evidence="2">CBS 315.58</strain>
    </source>
</reference>
<reference evidence="2" key="1">
    <citation type="journal article" date="2023" name="Mol. Phylogenet. Evol.">
        <title>Genome-scale phylogeny and comparative genomics of the fungal order Sordariales.</title>
        <authorList>
            <person name="Hensen N."/>
            <person name="Bonometti L."/>
            <person name="Westerberg I."/>
            <person name="Brannstrom I.O."/>
            <person name="Guillou S."/>
            <person name="Cros-Aarteil S."/>
            <person name="Calhoun S."/>
            <person name="Haridas S."/>
            <person name="Kuo A."/>
            <person name="Mondo S."/>
            <person name="Pangilinan J."/>
            <person name="Riley R."/>
            <person name="LaButti K."/>
            <person name="Andreopoulos B."/>
            <person name="Lipzen A."/>
            <person name="Chen C."/>
            <person name="Yan M."/>
            <person name="Daum C."/>
            <person name="Ng V."/>
            <person name="Clum A."/>
            <person name="Steindorff A."/>
            <person name="Ohm R.A."/>
            <person name="Martin F."/>
            <person name="Silar P."/>
            <person name="Natvig D.O."/>
            <person name="Lalanne C."/>
            <person name="Gautier V."/>
            <person name="Ament-Velasquez S.L."/>
            <person name="Kruys A."/>
            <person name="Hutchinson M.I."/>
            <person name="Powell A.J."/>
            <person name="Barry K."/>
            <person name="Miller A.N."/>
            <person name="Grigoriev I.V."/>
            <person name="Debuchy R."/>
            <person name="Gladieux P."/>
            <person name="Hiltunen Thoren M."/>
            <person name="Johannesson H."/>
        </authorList>
    </citation>
    <scope>NUCLEOTIDE SEQUENCE</scope>
    <source>
        <strain evidence="2">CBS 315.58</strain>
    </source>
</reference>
<accession>A0AAN6XJL3</accession>
<sequence length="263" mass="28748">MRGIEIEPDMLSSQSTDATGESGDFPRADGTPTPHLTPSTTNSYSPQGPLDRQIRPQRKTPTLPAVGSHQEGVESQELSSATRTRTAPRAVDAWKAECDRHAARVRDPSYSAPSAEHLAVREVSWKKAVAARRATRQAQRDTARDNQNDTTKPNLGNSQQTDPAFTFPSHSDPAGKRNTPYRASPIFPFKTVAPKPEASSKLGGVSRQDQSEAATFLQPGQQHNHTENHETFQQQQSAPADIVSVDTANGMLNAIIQRHQQQD</sequence>
<organism evidence="2 3">
    <name type="scientific">Triangularia verruculosa</name>
    <dbReference type="NCBI Taxonomy" id="2587418"/>
    <lineage>
        <taxon>Eukaryota</taxon>
        <taxon>Fungi</taxon>
        <taxon>Dikarya</taxon>
        <taxon>Ascomycota</taxon>
        <taxon>Pezizomycotina</taxon>
        <taxon>Sordariomycetes</taxon>
        <taxon>Sordariomycetidae</taxon>
        <taxon>Sordariales</taxon>
        <taxon>Podosporaceae</taxon>
        <taxon>Triangularia</taxon>
    </lineage>
</organism>
<feature type="compositionally biased region" description="Polar residues" evidence="1">
    <location>
        <begin position="34"/>
        <end position="46"/>
    </location>
</feature>
<gene>
    <name evidence="2" type="ORF">QBC40DRAFT_252958</name>
</gene>
<dbReference type="AlphaFoldDB" id="A0AAN6XJL3"/>
<feature type="region of interest" description="Disordered" evidence="1">
    <location>
        <begin position="1"/>
        <end position="92"/>
    </location>
</feature>
<name>A0AAN6XJL3_9PEZI</name>
<protein>
    <submittedName>
        <fullName evidence="2">Uncharacterized protein</fullName>
    </submittedName>
</protein>
<dbReference type="Proteomes" id="UP001303160">
    <property type="component" value="Unassembled WGS sequence"/>
</dbReference>
<evidence type="ECO:0000256" key="1">
    <source>
        <dbReference type="SAM" id="MobiDB-lite"/>
    </source>
</evidence>
<comment type="caution">
    <text evidence="2">The sequence shown here is derived from an EMBL/GenBank/DDBJ whole genome shotgun (WGS) entry which is preliminary data.</text>
</comment>
<feature type="compositionally biased region" description="Polar residues" evidence="1">
    <location>
        <begin position="76"/>
        <end position="85"/>
    </location>
</feature>
<feature type="region of interest" description="Disordered" evidence="1">
    <location>
        <begin position="131"/>
        <end position="239"/>
    </location>
</feature>
<feature type="compositionally biased region" description="Polar residues" evidence="1">
    <location>
        <begin position="207"/>
        <end position="223"/>
    </location>
</feature>
<keyword evidence="3" id="KW-1185">Reference proteome</keyword>
<feature type="compositionally biased region" description="Basic and acidic residues" evidence="1">
    <location>
        <begin position="138"/>
        <end position="147"/>
    </location>
</feature>
<evidence type="ECO:0000313" key="2">
    <source>
        <dbReference type="EMBL" id="KAK4201506.1"/>
    </source>
</evidence>
<feature type="compositionally biased region" description="Polar residues" evidence="1">
    <location>
        <begin position="148"/>
        <end position="163"/>
    </location>
</feature>
<evidence type="ECO:0000313" key="3">
    <source>
        <dbReference type="Proteomes" id="UP001303160"/>
    </source>
</evidence>